<evidence type="ECO:0000313" key="5">
    <source>
        <dbReference type="EMBL" id="CAB4787285.1"/>
    </source>
</evidence>
<evidence type="ECO:0000259" key="1">
    <source>
        <dbReference type="PROSITE" id="PS51371"/>
    </source>
</evidence>
<dbReference type="PROSITE" id="PS51371">
    <property type="entry name" value="CBS"/>
    <property type="match status" value="1"/>
</dbReference>
<accession>A0A6J6WUI9</accession>
<protein>
    <submittedName>
        <fullName evidence="5">Unannotated protein</fullName>
    </submittedName>
</protein>
<evidence type="ECO:0000313" key="4">
    <source>
        <dbReference type="EMBL" id="CAB4711164.1"/>
    </source>
</evidence>
<dbReference type="PANTHER" id="PTHR43773:SF1">
    <property type="entry name" value="MAGNESIUM TRANSPORTER MGTE"/>
    <property type="match status" value="1"/>
</dbReference>
<dbReference type="InterPro" id="IPR038076">
    <property type="entry name" value="MgtE_N_sf"/>
</dbReference>
<dbReference type="SUPFAM" id="SSF158791">
    <property type="entry name" value="MgtE N-terminal domain-like"/>
    <property type="match status" value="1"/>
</dbReference>
<dbReference type="SMART" id="SM00116">
    <property type="entry name" value="CBS"/>
    <property type="match status" value="1"/>
</dbReference>
<gene>
    <name evidence="2" type="ORF">UFOPK1811_00545</name>
    <name evidence="3" type="ORF">UFOPK2360_01051</name>
    <name evidence="4" type="ORF">UFOPK2659_00108</name>
    <name evidence="5" type="ORF">UFOPK2922_01409</name>
</gene>
<sequence>MPKMPIIKRPISAGFIPLAPLVAISGADMSLTLAGTLSLMSGVINLTNRINRVFIARLSGTAVFDPAGDQVGKVRDAIATLQSGSAPRVLGLIIEVPPRRRIFIPITRVTSIEPGTVVITGLLNVRRFQQRPGELLVLGEFLDRAINLTETGERVVIEDIAMEQNRRGDWLLNKISVSRKHSGLRRRGPSMTLDWSEVSDFTTSESEHGVSNLLSTLVSLHAADLASALQNLSMHRRIEVARALDDERLADVLEEMNEEERVALIAQLEGERAADVLGEMDPDDAADLLREVGSEKAETLLQLMEPEDAEDVRRLMTYEDYSAGGMMTTEPIVLAADNTVAEALAALRESDITPALASQIYVTRAPYETPTGKFLGIAHFQRLLREPPATLLGAVIDTENEALSADKNLAEISSYFATYNLVAVPIIDSNDRLLGVVTVDDVLDHLLPENWRNANEGHLMGRTETLS</sequence>
<reference evidence="5" key="1">
    <citation type="submission" date="2020-05" db="EMBL/GenBank/DDBJ databases">
        <authorList>
            <person name="Chiriac C."/>
            <person name="Salcher M."/>
            <person name="Ghai R."/>
            <person name="Kavagutti S V."/>
        </authorList>
    </citation>
    <scope>NUCLEOTIDE SEQUENCE</scope>
</reference>
<dbReference type="InterPro" id="IPR011033">
    <property type="entry name" value="PRC_barrel-like_sf"/>
</dbReference>
<evidence type="ECO:0000313" key="3">
    <source>
        <dbReference type="EMBL" id="CAB4689421.1"/>
    </source>
</evidence>
<dbReference type="GO" id="GO:0016020">
    <property type="term" value="C:membrane"/>
    <property type="evidence" value="ECO:0007669"/>
    <property type="project" value="InterPro"/>
</dbReference>
<name>A0A6J6WUI9_9ZZZZ</name>
<dbReference type="Pfam" id="PF05239">
    <property type="entry name" value="PRC"/>
    <property type="match status" value="1"/>
</dbReference>
<feature type="domain" description="CBS" evidence="1">
    <location>
        <begin position="396"/>
        <end position="456"/>
    </location>
</feature>
<dbReference type="InterPro" id="IPR006669">
    <property type="entry name" value="MgtE_transporter"/>
</dbReference>
<dbReference type="Pfam" id="PF03448">
    <property type="entry name" value="MgtE_N"/>
    <property type="match status" value="1"/>
</dbReference>
<dbReference type="Gene3D" id="3.10.580.10">
    <property type="entry name" value="CBS-domain"/>
    <property type="match status" value="1"/>
</dbReference>
<dbReference type="InterPro" id="IPR046342">
    <property type="entry name" value="CBS_dom_sf"/>
</dbReference>
<dbReference type="Pfam" id="PF26205">
    <property type="entry name" value="SH3_actinomycetes"/>
    <property type="match status" value="1"/>
</dbReference>
<dbReference type="PANTHER" id="PTHR43773">
    <property type="entry name" value="MAGNESIUM TRANSPORTER MGTE"/>
    <property type="match status" value="1"/>
</dbReference>
<dbReference type="EMBL" id="CAEZZS010000105">
    <property type="protein sequence ID" value="CAB4787285.1"/>
    <property type="molecule type" value="Genomic_DNA"/>
</dbReference>
<dbReference type="EMBL" id="CAEZXH010000071">
    <property type="protein sequence ID" value="CAB4689421.1"/>
    <property type="molecule type" value="Genomic_DNA"/>
</dbReference>
<dbReference type="EMBL" id="CAEZYJ010000005">
    <property type="protein sequence ID" value="CAB4711164.1"/>
    <property type="molecule type" value="Genomic_DNA"/>
</dbReference>
<dbReference type="SUPFAM" id="SSF54631">
    <property type="entry name" value="CBS-domain pair"/>
    <property type="match status" value="1"/>
</dbReference>
<proteinExistence type="predicted"/>
<dbReference type="InterPro" id="IPR027275">
    <property type="entry name" value="PRC-brl_dom"/>
</dbReference>
<dbReference type="InterPro" id="IPR006668">
    <property type="entry name" value="Mg_transptr_MgtE_intracell_dom"/>
</dbReference>
<dbReference type="SMART" id="SM00924">
    <property type="entry name" value="MgtE_N"/>
    <property type="match status" value="1"/>
</dbReference>
<dbReference type="AlphaFoldDB" id="A0A6J6WUI9"/>
<dbReference type="CDD" id="cd04606">
    <property type="entry name" value="CBS_pair_Mg_transporter"/>
    <property type="match status" value="1"/>
</dbReference>
<dbReference type="Gene3D" id="1.25.60.10">
    <property type="entry name" value="MgtE N-terminal domain-like"/>
    <property type="match status" value="1"/>
</dbReference>
<dbReference type="GO" id="GO:0015095">
    <property type="term" value="F:magnesium ion transmembrane transporter activity"/>
    <property type="evidence" value="ECO:0007669"/>
    <property type="project" value="InterPro"/>
</dbReference>
<dbReference type="SUPFAM" id="SSF50346">
    <property type="entry name" value="PRC-barrel domain"/>
    <property type="match status" value="1"/>
</dbReference>
<dbReference type="InterPro" id="IPR000644">
    <property type="entry name" value="CBS_dom"/>
</dbReference>
<dbReference type="EMBL" id="CAEZUJ010000014">
    <property type="protein sequence ID" value="CAB4597189.1"/>
    <property type="molecule type" value="Genomic_DNA"/>
</dbReference>
<evidence type="ECO:0000313" key="2">
    <source>
        <dbReference type="EMBL" id="CAB4597189.1"/>
    </source>
</evidence>
<organism evidence="5">
    <name type="scientific">freshwater metagenome</name>
    <dbReference type="NCBI Taxonomy" id="449393"/>
    <lineage>
        <taxon>unclassified sequences</taxon>
        <taxon>metagenomes</taxon>
        <taxon>ecological metagenomes</taxon>
    </lineage>
</organism>
<dbReference type="InterPro" id="IPR058838">
    <property type="entry name" value="SH3_actinomycetes"/>
</dbReference>
<dbReference type="Pfam" id="PF00571">
    <property type="entry name" value="CBS"/>
    <property type="match status" value="1"/>
</dbReference>